<reference evidence="1 2" key="1">
    <citation type="submission" date="2015-02" db="EMBL/GenBank/DDBJ databases">
        <title>Single-cell genomics of uncultivated deep-branching MTB reveals a conserved set of magnetosome genes.</title>
        <authorList>
            <person name="Kolinko S."/>
            <person name="Richter M."/>
            <person name="Glockner F.O."/>
            <person name="Brachmann A."/>
            <person name="Schuler D."/>
        </authorList>
    </citation>
    <scope>NUCLEOTIDE SEQUENCE [LARGE SCALE GENOMIC DNA]</scope>
    <source>
        <strain evidence="1">TM-1</strain>
    </source>
</reference>
<dbReference type="AlphaFoldDB" id="A0A0F3GPJ0"/>
<protein>
    <submittedName>
        <fullName evidence="1">Uncharacterized protein</fullName>
    </submittedName>
</protein>
<accession>A0A0F3GPJ0</accession>
<dbReference type="Proteomes" id="UP000033423">
    <property type="component" value="Unassembled WGS sequence"/>
</dbReference>
<dbReference type="EMBL" id="LACI01001696">
    <property type="protein sequence ID" value="KJU83884.1"/>
    <property type="molecule type" value="Genomic_DNA"/>
</dbReference>
<comment type="caution">
    <text evidence="1">The sequence shown here is derived from an EMBL/GenBank/DDBJ whole genome shotgun (WGS) entry which is preliminary data.</text>
</comment>
<proteinExistence type="predicted"/>
<sequence>MTGRIESSMVLGHEDSTYLSRFCEKVISEYKEPQKLGKKKGEPIGFSTEKYAAAMFRGLTNLQIRIIAERSGISESSMSVWSSLQNYKDAQAQVRNKFYEFIKEELAKDAEGIAKGIEDFYLYNEKMRMLISDMISVGTGHVTLPAFTCTGIGTSITSTESIIIEMNRYKHLLTKGRISKQERANFIEFLNQVEMFIRKGGT</sequence>
<gene>
    <name evidence="1" type="ORF">MBAV_003923</name>
</gene>
<keyword evidence="2" id="KW-1185">Reference proteome</keyword>
<evidence type="ECO:0000313" key="1">
    <source>
        <dbReference type="EMBL" id="KJU83884.1"/>
    </source>
</evidence>
<name>A0A0F3GPJ0_9BACT</name>
<organism evidence="1 2">
    <name type="scientific">Candidatus Magnetobacterium bavaricum</name>
    <dbReference type="NCBI Taxonomy" id="29290"/>
    <lineage>
        <taxon>Bacteria</taxon>
        <taxon>Pseudomonadati</taxon>
        <taxon>Nitrospirota</taxon>
        <taxon>Thermodesulfovibrionia</taxon>
        <taxon>Thermodesulfovibrionales</taxon>
        <taxon>Candidatus Magnetobacteriaceae</taxon>
        <taxon>Candidatus Magnetobacterium</taxon>
    </lineage>
</organism>
<evidence type="ECO:0000313" key="2">
    <source>
        <dbReference type="Proteomes" id="UP000033423"/>
    </source>
</evidence>